<dbReference type="EMBL" id="OY660883">
    <property type="protein sequence ID" value="CAJ1082160.1"/>
    <property type="molecule type" value="Genomic_DNA"/>
</dbReference>
<feature type="coiled-coil region" evidence="1">
    <location>
        <begin position="147"/>
        <end position="491"/>
    </location>
</feature>
<evidence type="ECO:0000256" key="1">
    <source>
        <dbReference type="SAM" id="Coils"/>
    </source>
</evidence>
<dbReference type="Proteomes" id="UP001178508">
    <property type="component" value="Chromosome 20"/>
</dbReference>
<name>A0AAV1H7Z4_XYRNO</name>
<keyword evidence="1" id="KW-0175">Coiled coil</keyword>
<accession>A0AAV1H7Z4</accession>
<reference evidence="2" key="1">
    <citation type="submission" date="2023-08" db="EMBL/GenBank/DDBJ databases">
        <authorList>
            <person name="Alioto T."/>
            <person name="Alioto T."/>
            <person name="Gomez Garrido J."/>
        </authorList>
    </citation>
    <scope>NUCLEOTIDE SEQUENCE</scope>
</reference>
<proteinExistence type="predicted"/>
<organism evidence="2 3">
    <name type="scientific">Xyrichtys novacula</name>
    <name type="common">Pearly razorfish</name>
    <name type="synonym">Hemipteronotus novacula</name>
    <dbReference type="NCBI Taxonomy" id="13765"/>
    <lineage>
        <taxon>Eukaryota</taxon>
        <taxon>Metazoa</taxon>
        <taxon>Chordata</taxon>
        <taxon>Craniata</taxon>
        <taxon>Vertebrata</taxon>
        <taxon>Euteleostomi</taxon>
        <taxon>Actinopterygii</taxon>
        <taxon>Neopterygii</taxon>
        <taxon>Teleostei</taxon>
        <taxon>Neoteleostei</taxon>
        <taxon>Acanthomorphata</taxon>
        <taxon>Eupercaria</taxon>
        <taxon>Labriformes</taxon>
        <taxon>Labridae</taxon>
        <taxon>Xyrichtys</taxon>
    </lineage>
</organism>
<dbReference type="AlphaFoldDB" id="A0AAV1H7Z4"/>
<keyword evidence="3" id="KW-1185">Reference proteome</keyword>
<protein>
    <submittedName>
        <fullName evidence="2">Golgin subfamily A member 6-like protein 1</fullName>
    </submittedName>
</protein>
<sequence length="594" mass="68924">MSERYTQIAADPRCLSVPELQNHPEEECEVIRRIEVDTEMLQSYQPKRSEKKFYSHSMVAPKGSHQSRRGHSYLQEETVDRRAIESHHKAQQNTQVDQAPVVRRRVIDVRQETLLQSQIKMLRLELQKKDAEIARLPVLGDTSTRRLKEYRERVLHLIRDLQQAHERERTLNQQVTSLQTSFNKTQDEAKQLQDESITNERDRSLLTEKVASLETRLDEKENENENLVAEIDDLKERNWSQEKYYQEKVFHLTTALEQAQDNERTLNQQVTSLQTSFNKTQDEAKQLQDESITNERNRSLLTEKVASLETRLDEKENENENLVAEIDDLKERNWSQEKHYQEKVFHLTTALEQAQDNERALNQHSEETISKLREELKAALKDLQEHQELLNDRDEQLADKLDEQKSLAEGRAERIENMKSKIHNLQSELFGSDLELGEKNRTIRKLKREIANLQEITEDLHTHYTHSEETISKLREELKAKQEEEILASSERHLNSTGVQTDEISPDLEISPEPQQLETPAAEAQSESLWKRSCRGALRVGKFIGVSSACALVAVGMLSSGLIAHCDSNNPYGPCDPFSHLLELLTIDNTEHPF</sequence>
<evidence type="ECO:0000313" key="3">
    <source>
        <dbReference type="Proteomes" id="UP001178508"/>
    </source>
</evidence>
<gene>
    <name evidence="2" type="ORF">XNOV1_A040059</name>
</gene>
<evidence type="ECO:0000313" key="2">
    <source>
        <dbReference type="EMBL" id="CAJ1082160.1"/>
    </source>
</evidence>